<evidence type="ECO:0000256" key="2">
    <source>
        <dbReference type="ARBA" id="ARBA00001968"/>
    </source>
</evidence>
<dbReference type="EC" id="4.1.3.17" evidence="5"/>
<evidence type="ECO:0000256" key="5">
    <source>
        <dbReference type="ARBA" id="ARBA00012213"/>
    </source>
</evidence>
<evidence type="ECO:0000256" key="3">
    <source>
        <dbReference type="ARBA" id="ARBA00008621"/>
    </source>
</evidence>
<dbReference type="RefSeq" id="WP_116066932.1">
    <property type="nucleotide sequence ID" value="NZ_BONB01000084.1"/>
</dbReference>
<dbReference type="AlphaFoldDB" id="A0A3D9ZCR9"/>
<comment type="subunit">
    <text evidence="4">Homotrimer.</text>
</comment>
<comment type="similarity">
    <text evidence="3">Belongs to the class II aldolase/RraA-like family.</text>
</comment>
<dbReference type="PANTHER" id="PTHR33254:SF4">
    <property type="entry name" value="4-HYDROXY-4-METHYL-2-OXOGLUTARATE ALDOLASE 3-RELATED"/>
    <property type="match status" value="1"/>
</dbReference>
<protein>
    <recommendedName>
        <fullName evidence="7">Putative 4-hydroxy-4-methyl-2-oxoglutarate aldolase</fullName>
        <ecNumber evidence="6">4.1.1.112</ecNumber>
        <ecNumber evidence="5">4.1.3.17</ecNumber>
    </recommendedName>
    <alternativeName>
        <fullName evidence="11">Oxaloacetate decarboxylase</fullName>
    </alternativeName>
    <alternativeName>
        <fullName evidence="9">Regulator of ribonuclease activity homolog</fullName>
    </alternativeName>
    <alternativeName>
        <fullName evidence="10">RraA-like protein</fullName>
    </alternativeName>
</protein>
<evidence type="ECO:0000256" key="7">
    <source>
        <dbReference type="ARBA" id="ARBA00016549"/>
    </source>
</evidence>
<comment type="caution">
    <text evidence="14">The sequence shown here is derived from an EMBL/GenBank/DDBJ whole genome shotgun (WGS) entry which is preliminary data.</text>
</comment>
<dbReference type="InterPro" id="IPR036704">
    <property type="entry name" value="RraA/RraA-like_sf"/>
</dbReference>
<feature type="binding site" evidence="13">
    <location>
        <begin position="79"/>
        <end position="82"/>
    </location>
    <ligand>
        <name>substrate</name>
    </ligand>
</feature>
<accession>A0A3D9ZCR9</accession>
<evidence type="ECO:0000313" key="15">
    <source>
        <dbReference type="Proteomes" id="UP000256913"/>
    </source>
</evidence>
<gene>
    <name evidence="14" type="ORF">DFJ67_1158</name>
</gene>
<dbReference type="CDD" id="cd16841">
    <property type="entry name" value="RraA_family"/>
    <property type="match status" value="1"/>
</dbReference>
<evidence type="ECO:0000256" key="11">
    <source>
        <dbReference type="ARBA" id="ARBA00032305"/>
    </source>
</evidence>
<comment type="catalytic activity">
    <reaction evidence="12">
        <text>oxaloacetate + H(+) = pyruvate + CO2</text>
        <dbReference type="Rhea" id="RHEA:15641"/>
        <dbReference type="ChEBI" id="CHEBI:15361"/>
        <dbReference type="ChEBI" id="CHEBI:15378"/>
        <dbReference type="ChEBI" id="CHEBI:16452"/>
        <dbReference type="ChEBI" id="CHEBI:16526"/>
        <dbReference type="EC" id="4.1.1.112"/>
    </reaction>
</comment>
<name>A0A3D9ZCR9_9ACTN</name>
<evidence type="ECO:0000313" key="14">
    <source>
        <dbReference type="EMBL" id="REF95206.1"/>
    </source>
</evidence>
<dbReference type="GO" id="GO:0047443">
    <property type="term" value="F:4-hydroxy-4-methyl-2-oxoglutarate aldolase activity"/>
    <property type="evidence" value="ECO:0007669"/>
    <property type="project" value="UniProtKB-EC"/>
</dbReference>
<dbReference type="EMBL" id="QUMQ01000001">
    <property type="protein sequence ID" value="REF95206.1"/>
    <property type="molecule type" value="Genomic_DNA"/>
</dbReference>
<dbReference type="Gene3D" id="3.50.30.40">
    <property type="entry name" value="Ribonuclease E inhibitor RraA/RraA-like"/>
    <property type="match status" value="1"/>
</dbReference>
<dbReference type="GO" id="GO:0046872">
    <property type="term" value="F:metal ion binding"/>
    <property type="evidence" value="ECO:0007669"/>
    <property type="project" value="UniProtKB-KW"/>
</dbReference>
<evidence type="ECO:0000256" key="1">
    <source>
        <dbReference type="ARBA" id="ARBA00001342"/>
    </source>
</evidence>
<dbReference type="OrthoDB" id="943692at2"/>
<comment type="function">
    <text evidence="8">Catalyzes the aldol cleavage of 4-hydroxy-4-methyl-2-oxoglutarate (HMG) into 2 molecules of pyruvate. Also contains a secondary oxaloacetate (OAA) decarboxylase activity due to the common pyruvate enolate transition state formed following C-C bond cleavage in the retro-aldol and decarboxylation reactions.</text>
</comment>
<proteinExistence type="inferred from homology"/>
<comment type="cofactor">
    <cofactor evidence="2">
        <name>a divalent metal cation</name>
        <dbReference type="ChEBI" id="CHEBI:60240"/>
    </cofactor>
</comment>
<evidence type="ECO:0000256" key="13">
    <source>
        <dbReference type="PIRSR" id="PIRSR605493-1"/>
    </source>
</evidence>
<evidence type="ECO:0000256" key="6">
    <source>
        <dbReference type="ARBA" id="ARBA00012947"/>
    </source>
</evidence>
<evidence type="ECO:0000256" key="9">
    <source>
        <dbReference type="ARBA" id="ARBA00029596"/>
    </source>
</evidence>
<sequence length="205" mass="21597">MTDFAAIPTTTLADLLSREQVLDIGIRPLWTSMPQLAGPAFTVRCPAGDNLMLHAAIYRAAPGSVVVVEAGDVDYAVAGGNVCAVAQRRGIAGFVIDGVIRDVAEVREMGFPVFARGVIPIPGTKAAVAPLNTAVRCGGALVHPGDTVVADEEGVVVVPQARREQILRDAKARLAKEAAESLDDWERSHHARIEAILLDGGFIEA</sequence>
<dbReference type="EC" id="4.1.1.112" evidence="6"/>
<evidence type="ECO:0000256" key="12">
    <source>
        <dbReference type="ARBA" id="ARBA00047973"/>
    </source>
</evidence>
<reference evidence="14 15" key="1">
    <citation type="submission" date="2018-08" db="EMBL/GenBank/DDBJ databases">
        <title>Sequencing the genomes of 1000 actinobacteria strains.</title>
        <authorList>
            <person name="Klenk H.-P."/>
        </authorList>
    </citation>
    <scope>NUCLEOTIDE SEQUENCE [LARGE SCALE GENOMIC DNA]</scope>
    <source>
        <strain evidence="14 15">DSM 44099</strain>
    </source>
</reference>
<organism evidence="14 15">
    <name type="scientific">Asanoa ferruginea</name>
    <dbReference type="NCBI Taxonomy" id="53367"/>
    <lineage>
        <taxon>Bacteria</taxon>
        <taxon>Bacillati</taxon>
        <taxon>Actinomycetota</taxon>
        <taxon>Actinomycetes</taxon>
        <taxon>Micromonosporales</taxon>
        <taxon>Micromonosporaceae</taxon>
        <taxon>Asanoa</taxon>
    </lineage>
</organism>
<keyword evidence="15" id="KW-1185">Reference proteome</keyword>
<evidence type="ECO:0000256" key="10">
    <source>
        <dbReference type="ARBA" id="ARBA00030169"/>
    </source>
</evidence>
<dbReference type="SUPFAM" id="SSF89562">
    <property type="entry name" value="RraA-like"/>
    <property type="match status" value="1"/>
</dbReference>
<dbReference type="InterPro" id="IPR005493">
    <property type="entry name" value="RraA/RraA-like"/>
</dbReference>
<keyword evidence="13" id="KW-0479">Metal-binding</keyword>
<comment type="cofactor">
    <cofactor evidence="13">
        <name>Mg(2+)</name>
        <dbReference type="ChEBI" id="CHEBI:18420"/>
    </cofactor>
</comment>
<evidence type="ECO:0000256" key="4">
    <source>
        <dbReference type="ARBA" id="ARBA00011233"/>
    </source>
</evidence>
<feature type="binding site" evidence="13">
    <location>
        <position position="102"/>
    </location>
    <ligand>
        <name>Mg(2+)</name>
        <dbReference type="ChEBI" id="CHEBI:18420"/>
    </ligand>
</feature>
<feature type="binding site" evidence="13">
    <location>
        <position position="101"/>
    </location>
    <ligand>
        <name>substrate</name>
    </ligand>
</feature>
<dbReference type="Pfam" id="PF03737">
    <property type="entry name" value="RraA-like"/>
    <property type="match status" value="1"/>
</dbReference>
<dbReference type="PANTHER" id="PTHR33254">
    <property type="entry name" value="4-HYDROXY-4-METHYL-2-OXOGLUTARATE ALDOLASE 3-RELATED"/>
    <property type="match status" value="1"/>
</dbReference>
<dbReference type="Proteomes" id="UP000256913">
    <property type="component" value="Unassembled WGS sequence"/>
</dbReference>
<dbReference type="GO" id="GO:0008948">
    <property type="term" value="F:oxaloacetate decarboxylase activity"/>
    <property type="evidence" value="ECO:0007669"/>
    <property type="project" value="UniProtKB-EC"/>
</dbReference>
<evidence type="ECO:0000256" key="8">
    <source>
        <dbReference type="ARBA" id="ARBA00025046"/>
    </source>
</evidence>
<keyword evidence="13" id="KW-0460">Magnesium</keyword>
<comment type="catalytic activity">
    <reaction evidence="1">
        <text>4-hydroxy-4-methyl-2-oxoglutarate = 2 pyruvate</text>
        <dbReference type="Rhea" id="RHEA:22748"/>
        <dbReference type="ChEBI" id="CHEBI:15361"/>
        <dbReference type="ChEBI" id="CHEBI:58276"/>
        <dbReference type="EC" id="4.1.3.17"/>
    </reaction>
</comment>